<evidence type="ECO:0000313" key="2">
    <source>
        <dbReference type="EMBL" id="MDJ1501044.1"/>
    </source>
</evidence>
<dbReference type="NCBIfam" id="NF040945">
    <property type="entry name" value="CCC_membrane"/>
    <property type="match status" value="1"/>
</dbReference>
<keyword evidence="1" id="KW-0472">Membrane</keyword>
<dbReference type="AlphaFoldDB" id="A0AAE3QZQ0"/>
<dbReference type="InterPro" id="IPR011655">
    <property type="entry name" value="MpPF26"/>
</dbReference>
<keyword evidence="3" id="KW-1185">Reference proteome</keyword>
<proteinExistence type="predicted"/>
<evidence type="ECO:0000313" key="3">
    <source>
        <dbReference type="Proteomes" id="UP001232063"/>
    </source>
</evidence>
<evidence type="ECO:0000256" key="1">
    <source>
        <dbReference type="SAM" id="Phobius"/>
    </source>
</evidence>
<organism evidence="2 3">
    <name type="scientific">Xanthocytophaga agilis</name>
    <dbReference type="NCBI Taxonomy" id="3048010"/>
    <lineage>
        <taxon>Bacteria</taxon>
        <taxon>Pseudomonadati</taxon>
        <taxon>Bacteroidota</taxon>
        <taxon>Cytophagia</taxon>
        <taxon>Cytophagales</taxon>
        <taxon>Rhodocytophagaceae</taxon>
        <taxon>Xanthocytophaga</taxon>
    </lineage>
</organism>
<comment type="caution">
    <text evidence="2">The sequence shown here is derived from an EMBL/GenBank/DDBJ whole genome shotgun (WGS) entry which is preliminary data.</text>
</comment>
<protein>
    <submittedName>
        <fullName evidence="2">CCC motif membrane protein</fullName>
    </submittedName>
</protein>
<sequence length="124" mass="13461">MQQDPTFNQGGMGFQQPLPNATIVLVLGILSIVLCCCYGIFGLGLGITTLILAKSDMARYRSNPDMYTLSSYNNLNAGRICAIIGVVLSSLSLLYFIFIIVMVGIDALSDPGLMQERMKDIFGN</sequence>
<reference evidence="2" key="1">
    <citation type="submission" date="2023-05" db="EMBL/GenBank/DDBJ databases">
        <authorList>
            <person name="Zhang X."/>
        </authorList>
    </citation>
    <scope>NUCLEOTIDE SEQUENCE</scope>
    <source>
        <strain evidence="2">BD1B2-1</strain>
    </source>
</reference>
<feature type="transmembrane region" description="Helical" evidence="1">
    <location>
        <begin position="80"/>
        <end position="105"/>
    </location>
</feature>
<accession>A0AAE3QZQ0</accession>
<dbReference type="Proteomes" id="UP001232063">
    <property type="component" value="Unassembled WGS sequence"/>
</dbReference>
<dbReference type="Pfam" id="PF07666">
    <property type="entry name" value="MpPF26"/>
    <property type="match status" value="1"/>
</dbReference>
<keyword evidence="1" id="KW-1133">Transmembrane helix</keyword>
<dbReference type="EMBL" id="JASJOU010000002">
    <property type="protein sequence ID" value="MDJ1501044.1"/>
    <property type="molecule type" value="Genomic_DNA"/>
</dbReference>
<dbReference type="RefSeq" id="WP_314510540.1">
    <property type="nucleotide sequence ID" value="NZ_JASJOU010000002.1"/>
</dbReference>
<gene>
    <name evidence="2" type="ORF">QNI22_10310</name>
</gene>
<keyword evidence="1" id="KW-0812">Transmembrane</keyword>
<name>A0AAE3QZQ0_9BACT</name>
<feature type="transmembrane region" description="Helical" evidence="1">
    <location>
        <begin position="20"/>
        <end position="53"/>
    </location>
</feature>